<dbReference type="EMBL" id="NXIF01000052">
    <property type="protein sequence ID" value="PKI79899.1"/>
    <property type="molecule type" value="Genomic_DNA"/>
</dbReference>
<accession>A0A2N1J023</accession>
<dbReference type="AlphaFoldDB" id="A0A2N1J023"/>
<reference evidence="2 3" key="1">
    <citation type="submission" date="2017-09" db="EMBL/GenBank/DDBJ databases">
        <title>Genomics of the genus Arcobacter.</title>
        <authorList>
            <person name="Perez-Cataluna A."/>
            <person name="Figueras M.J."/>
            <person name="Salas-Masso N."/>
        </authorList>
    </citation>
    <scope>NUCLEOTIDE SEQUENCE [LARGE SCALE GENOMIC DNA]</scope>
    <source>
        <strain evidence="2 3">DSM 18005</strain>
    </source>
</reference>
<dbReference type="KEGG" id="ahs:AHALO_2126"/>
<evidence type="ECO:0000313" key="2">
    <source>
        <dbReference type="EMBL" id="PKI79899.1"/>
    </source>
</evidence>
<keyword evidence="3" id="KW-1185">Reference proteome</keyword>
<sequence length="235" mass="27207">MRYLLAFIITANLAFASVFYAKLEPINSYKVKSSVSGKVIFSNEEIEGKRAANSTIIEIDSYVDKVDLKQTQKKLQAVNSMIEIEKRNYERMNRVSSKSEFEKDNQKIKVINLETTKADIEIKIANLKDSIKNKKLIEKSNYIYNINVKKDDYVTPGTLLYEAKDLSKGKLEIFIPIEDIETIKTKDIYIDDKKSDLKIAKIYDVADSEHISSYKVELHIKDVKKFSRLVKIEFR</sequence>
<organism evidence="2 3">
    <name type="scientific">Malaciobacter halophilus</name>
    <dbReference type="NCBI Taxonomy" id="197482"/>
    <lineage>
        <taxon>Bacteria</taxon>
        <taxon>Pseudomonadati</taxon>
        <taxon>Campylobacterota</taxon>
        <taxon>Epsilonproteobacteria</taxon>
        <taxon>Campylobacterales</taxon>
        <taxon>Arcobacteraceae</taxon>
        <taxon>Malaciobacter</taxon>
    </lineage>
</organism>
<protein>
    <submittedName>
        <fullName evidence="2">HlyD family secretion protein</fullName>
    </submittedName>
</protein>
<proteinExistence type="predicted"/>
<evidence type="ECO:0000313" key="3">
    <source>
        <dbReference type="Proteomes" id="UP000233248"/>
    </source>
</evidence>
<feature type="coiled-coil region" evidence="1">
    <location>
        <begin position="68"/>
        <end position="130"/>
    </location>
</feature>
<dbReference type="RefSeq" id="WP_101185771.1">
    <property type="nucleotide sequence ID" value="NZ_CP031218.1"/>
</dbReference>
<keyword evidence="1" id="KW-0175">Coiled coil</keyword>
<name>A0A2N1J023_9BACT</name>
<dbReference type="OrthoDB" id="5343727at2"/>
<gene>
    <name evidence="2" type="ORF">CP960_12240</name>
</gene>
<dbReference type="Proteomes" id="UP000233248">
    <property type="component" value="Unassembled WGS sequence"/>
</dbReference>
<evidence type="ECO:0000256" key="1">
    <source>
        <dbReference type="SAM" id="Coils"/>
    </source>
</evidence>
<comment type="caution">
    <text evidence="2">The sequence shown here is derived from an EMBL/GenBank/DDBJ whole genome shotgun (WGS) entry which is preliminary data.</text>
</comment>